<accession>A0A2S0Q5N1</accession>
<dbReference type="Proteomes" id="UP000244056">
    <property type="component" value="Chromosome"/>
</dbReference>
<sequence length="106" mass="12501">MIERGLHILMEKKRSELSALEKLPDKRKGRFYGNEDFILKFQDLYPNDWQKIVARYEAHEKLTPKGKSHPMPKPEKYLLNISYKLRTAYAKGEMLSSVVQESETED</sequence>
<reference evidence="1 2" key="1">
    <citation type="submission" date="2017-03" db="EMBL/GenBank/DDBJ databases">
        <title>Comparative genomics of the toxic Baltic Sea cyanobacteria Nodularia spumigena UHCC 0039 and its response on varying salinity.</title>
        <authorList>
            <person name="Teikari J.E."/>
        </authorList>
    </citation>
    <scope>NUCLEOTIDE SEQUENCE [LARGE SCALE GENOMIC DNA]</scope>
    <source>
        <strain evidence="1 2">UHCC 0039</strain>
    </source>
</reference>
<protein>
    <submittedName>
        <fullName evidence="1">Uncharacterized protein</fullName>
    </submittedName>
</protein>
<evidence type="ECO:0000313" key="2">
    <source>
        <dbReference type="Proteomes" id="UP000244056"/>
    </source>
</evidence>
<dbReference type="AlphaFoldDB" id="A0A2S0Q5N1"/>
<name>A0A2S0Q5N1_NODSP</name>
<gene>
    <name evidence="1" type="ORF">BMF81_00382</name>
</gene>
<proteinExistence type="predicted"/>
<organism evidence="1 2">
    <name type="scientific">Nodularia spumigena UHCC 0039</name>
    <dbReference type="NCBI Taxonomy" id="1914872"/>
    <lineage>
        <taxon>Bacteria</taxon>
        <taxon>Bacillati</taxon>
        <taxon>Cyanobacteriota</taxon>
        <taxon>Cyanophyceae</taxon>
        <taxon>Nostocales</taxon>
        <taxon>Nodulariaceae</taxon>
        <taxon>Nodularia</taxon>
    </lineage>
</organism>
<evidence type="ECO:0000313" key="1">
    <source>
        <dbReference type="EMBL" id="AVZ29632.1"/>
    </source>
</evidence>
<dbReference type="EMBL" id="CP020114">
    <property type="protein sequence ID" value="AVZ29632.1"/>
    <property type="molecule type" value="Genomic_DNA"/>
</dbReference>
<dbReference type="KEGG" id="nsp:BMF81_00382"/>